<comment type="pathway">
    <text evidence="7">Amino-acid biosynthesis; ergothioneine biosynthesis.</text>
</comment>
<feature type="transmembrane region" description="Helical" evidence="9">
    <location>
        <begin position="1261"/>
        <end position="1280"/>
    </location>
</feature>
<sequence>MLARGPSCFAFNARRGALGLGQLGSQGGRALPVLARRFSEKAAAPTSLAPGQCPDYWTGLEPEACPGFEPATATLSSLKPPDLRLRGPALRAALEAYFENGWALTEVLFSGLKDEDVFVRPPAHGLRHAMIFYYGHPAALAINKLRAARRVAGAITEGVVPRWEVLFETGVDEMSWDDLDTPQTAWPTVGAVTDYRRRCRDVYLDVVRNHPALDAPLAAGAPTDSNAVVWSLGMICEHERIHLETSTTLIRELPLECVRRPDHWPLDHASAWAEGEDAPVELRRVAAGTVTLGKPRTHGSYSWDNEYGSRSIDVPAFECARTPVTNGQFLEFVRAGGYADPAHWTEEGWAWRSFRNTKWPHFWVSKGPQGLHDYALRLPFAETSALPRGLPVEINKHEAAAYTAWLASTLGCDLRLPSEAEYARLREVNADAEGAGPSIRDAAVDEARDAAVALDAPELRAKDVNLSLAYGSPSAVDAGAQARLPFPSLAGNCWEYCEDWFAALPGFKASPLYEDFSTPCFDGQHALILGGSFVATGNEASLFSRFHFRPHFHNMIGFRVVRGTTNPELSSHDAPPPWAAGWVPPAYVREKESEEGGHKYESRAQLAAYLDLHHGGAGALDGPAADLASYDLRDALDFPRRCADVLVAATGAAAGARALDVGCAVGGSAFAMAESGAFGDVVGVDFAQSFVDAAAELNAAGELRYERSGEAGGRGARATAAVASSGALSFRRADACDLPADLGGFDAVLAANLLCRLPDPAAFLDRLGAGLVNPGGAVYIVSPFSWMEEYTPEASWLSPEALEAKMKANGFDLERETPEALVIRDHARKFQFITAPSLRQSEMVVRRAPPPTDDAGEGLLDGASRRSGCSTKDVDDGGPLPWGCLAALGLANAAEAVEVLCTSYLLTGIPAAASRAAVSSGVYCGMLVGGVGGGVLADGARWGGQLPRTRVLVGAMALACLGGLGASTARSAADMCFWRVLAGAGVGAATPPLFALAAEVSDGPKRGRGIAFVASFWMVGGVFAAALAMGLLPDDLRVDWSASAAAPWRVYAACSALPSAASGVVFLARGAGERKVLDAAARAPPADGARASSERDERRRVFLFLAVAFWGLYFGYYGLATWITVIVDEAHIGNTYVVALYYAAANLPGNVAAYALIDAVGRQRLLAGAMGTATLACVLLAVSLGGEADGLAAWEKTAAVAAALLVNAATTAGFSALDALAAESFDAARRATHVGLLCAIGRVASISAQLVNSTLAESPALLVAVTSALMCLGALATFGIREPADVVGGVAADGTSAGLV</sequence>
<accession>F0XXP2</accession>
<dbReference type="SUPFAM" id="SSF56436">
    <property type="entry name" value="C-type lectin-like"/>
    <property type="match status" value="1"/>
</dbReference>
<dbReference type="GeneID" id="20223394"/>
<feature type="transmembrane region" description="Helical" evidence="9">
    <location>
        <begin position="1198"/>
        <end position="1222"/>
    </location>
</feature>
<evidence type="ECO:0000259" key="10">
    <source>
        <dbReference type="PROSITE" id="PS50850"/>
    </source>
</evidence>
<dbReference type="Gene3D" id="1.20.1250.20">
    <property type="entry name" value="MFS general substrate transporter like domains"/>
    <property type="match status" value="2"/>
</dbReference>
<dbReference type="InterPro" id="IPR024775">
    <property type="entry name" value="DinB-like"/>
</dbReference>
<dbReference type="InterPro" id="IPR042095">
    <property type="entry name" value="SUMF_sf"/>
</dbReference>
<protein>
    <recommendedName>
        <fullName evidence="10">Major facilitator superfamily (MFS) profile domain-containing protein</fullName>
    </recommendedName>
</protein>
<dbReference type="Pfam" id="PF13489">
    <property type="entry name" value="Methyltransf_23"/>
    <property type="match status" value="1"/>
</dbReference>
<dbReference type="Gene3D" id="3.90.1580.10">
    <property type="entry name" value="paralog of FGE (formylglycine-generating enzyme)"/>
    <property type="match status" value="1"/>
</dbReference>
<dbReference type="GO" id="GO:0016020">
    <property type="term" value="C:membrane"/>
    <property type="evidence" value="ECO:0007669"/>
    <property type="project" value="UniProtKB-SubCell"/>
</dbReference>
<dbReference type="EMBL" id="GL833121">
    <property type="protein sequence ID" value="EGB12316.1"/>
    <property type="molecule type" value="Genomic_DNA"/>
</dbReference>
<evidence type="ECO:0000256" key="1">
    <source>
        <dbReference type="ARBA" id="ARBA00004141"/>
    </source>
</evidence>
<dbReference type="GO" id="GO:0120147">
    <property type="term" value="F:formylglycine-generating oxidase activity"/>
    <property type="evidence" value="ECO:0007669"/>
    <property type="project" value="TreeGrafter"/>
</dbReference>
<evidence type="ECO:0000256" key="7">
    <source>
        <dbReference type="ARBA" id="ARBA00037882"/>
    </source>
</evidence>
<dbReference type="PANTHER" id="PTHR23150">
    <property type="entry name" value="SULFATASE MODIFYING FACTOR 1, 2"/>
    <property type="match status" value="1"/>
</dbReference>
<dbReference type="InterPro" id="IPR036259">
    <property type="entry name" value="MFS_trans_sf"/>
</dbReference>
<evidence type="ECO:0000256" key="9">
    <source>
        <dbReference type="SAM" id="Phobius"/>
    </source>
</evidence>
<dbReference type="SUPFAM" id="SSF53335">
    <property type="entry name" value="S-adenosyl-L-methionine-dependent methyltransferases"/>
    <property type="match status" value="1"/>
</dbReference>
<proteinExistence type="predicted"/>
<evidence type="ECO:0000256" key="4">
    <source>
        <dbReference type="ARBA" id="ARBA00023002"/>
    </source>
</evidence>
<dbReference type="InterPro" id="IPR011701">
    <property type="entry name" value="MFS"/>
</dbReference>
<dbReference type="InterPro" id="IPR016187">
    <property type="entry name" value="CTDL_fold"/>
</dbReference>
<dbReference type="GO" id="GO:0022857">
    <property type="term" value="F:transmembrane transporter activity"/>
    <property type="evidence" value="ECO:0007669"/>
    <property type="project" value="InterPro"/>
</dbReference>
<evidence type="ECO:0000313" key="11">
    <source>
        <dbReference type="EMBL" id="EGB12316.1"/>
    </source>
</evidence>
<organism evidence="12">
    <name type="scientific">Aureococcus anophagefferens</name>
    <name type="common">Harmful bloom alga</name>
    <dbReference type="NCBI Taxonomy" id="44056"/>
    <lineage>
        <taxon>Eukaryota</taxon>
        <taxon>Sar</taxon>
        <taxon>Stramenopiles</taxon>
        <taxon>Ochrophyta</taxon>
        <taxon>Pelagophyceae</taxon>
        <taxon>Pelagomonadales</taxon>
        <taxon>Pelagomonadaceae</taxon>
        <taxon>Aureococcus</taxon>
    </lineage>
</organism>
<reference evidence="11 12" key="1">
    <citation type="journal article" date="2011" name="Proc. Natl. Acad. Sci. U.S.A.">
        <title>Niche of harmful alga Aureococcus anophagefferens revealed through ecogenomics.</title>
        <authorList>
            <person name="Gobler C.J."/>
            <person name="Berry D.L."/>
            <person name="Dyhrman S.T."/>
            <person name="Wilhelm S.W."/>
            <person name="Salamov A."/>
            <person name="Lobanov A.V."/>
            <person name="Zhang Y."/>
            <person name="Collier J.L."/>
            <person name="Wurch L.L."/>
            <person name="Kustka A.B."/>
            <person name="Dill B.D."/>
            <person name="Shah M."/>
            <person name="VerBerkmoes N.C."/>
            <person name="Kuo A."/>
            <person name="Terry A."/>
            <person name="Pangilinan J."/>
            <person name="Lindquist E.A."/>
            <person name="Lucas S."/>
            <person name="Paulsen I.T."/>
            <person name="Hattenrath-Lehmann T.K."/>
            <person name="Talmage S.C."/>
            <person name="Walker E.A."/>
            <person name="Koch F."/>
            <person name="Burson A.M."/>
            <person name="Marcoval M.A."/>
            <person name="Tang Y.Z."/>
            <person name="Lecleir G.R."/>
            <person name="Coyne K.J."/>
            <person name="Berg G.M."/>
            <person name="Bertrand E.M."/>
            <person name="Saito M.A."/>
            <person name="Gladyshev V.N."/>
            <person name="Grigoriev I.V."/>
        </authorList>
    </citation>
    <scope>NUCLEOTIDE SEQUENCE [LARGE SCALE GENOMIC DNA]</scope>
    <source>
        <strain evidence="12">CCMP 1984</strain>
    </source>
</reference>
<dbReference type="InterPro" id="IPR005532">
    <property type="entry name" value="SUMF_dom"/>
</dbReference>
<comment type="subcellular location">
    <subcellularLocation>
        <location evidence="1">Membrane</location>
        <topology evidence="1">Multi-pass membrane protein</topology>
    </subcellularLocation>
</comment>
<dbReference type="InterPro" id="IPR027577">
    <property type="entry name" value="OvoA_Nterm"/>
</dbReference>
<dbReference type="InterPro" id="IPR005829">
    <property type="entry name" value="Sugar_transporter_CS"/>
</dbReference>
<evidence type="ECO:0000313" key="12">
    <source>
        <dbReference type="Proteomes" id="UP000002729"/>
    </source>
</evidence>
<dbReference type="Gene3D" id="3.40.50.150">
    <property type="entry name" value="Vaccinia Virus protein VP39"/>
    <property type="match status" value="1"/>
</dbReference>
<dbReference type="NCBIfam" id="TIGR04344">
    <property type="entry name" value="ovoA_Nterm"/>
    <property type="match status" value="1"/>
</dbReference>
<gene>
    <name evidence="11" type="ORF">AURANDRAFT_61268</name>
</gene>
<keyword evidence="2 9" id="KW-0812">Transmembrane</keyword>
<feature type="transmembrane region" description="Helical" evidence="9">
    <location>
        <begin position="1050"/>
        <end position="1068"/>
    </location>
</feature>
<keyword evidence="5" id="KW-0408">Iron</keyword>
<dbReference type="InterPro" id="IPR020846">
    <property type="entry name" value="MFS_dom"/>
</dbReference>
<dbReference type="PANTHER" id="PTHR23150:SF26">
    <property type="entry name" value="GENERIC METHYLTRANSFERASE"/>
    <property type="match status" value="1"/>
</dbReference>
<dbReference type="SUPFAM" id="SSF103473">
    <property type="entry name" value="MFS general substrate transporter"/>
    <property type="match status" value="1"/>
</dbReference>
<feature type="transmembrane region" description="Helical" evidence="9">
    <location>
        <begin position="1164"/>
        <end position="1186"/>
    </location>
</feature>
<keyword evidence="3 9" id="KW-1133">Transmembrane helix</keyword>
<dbReference type="Proteomes" id="UP000002729">
    <property type="component" value="Unassembled WGS sequence"/>
</dbReference>
<dbReference type="InParanoid" id="F0XXP2"/>
<feature type="transmembrane region" description="Helical" evidence="9">
    <location>
        <begin position="1139"/>
        <end position="1157"/>
    </location>
</feature>
<feature type="transmembrane region" description="Helical" evidence="9">
    <location>
        <begin position="1101"/>
        <end position="1127"/>
    </location>
</feature>
<feature type="transmembrane region" description="Helical" evidence="9">
    <location>
        <begin position="951"/>
        <end position="971"/>
    </location>
</feature>
<dbReference type="Pfam" id="PF12867">
    <property type="entry name" value="DinB_2"/>
    <property type="match status" value="1"/>
</dbReference>
<keyword evidence="12" id="KW-1185">Reference proteome</keyword>
<evidence type="ECO:0000256" key="5">
    <source>
        <dbReference type="ARBA" id="ARBA00023004"/>
    </source>
</evidence>
<dbReference type="PROSITE" id="PS00217">
    <property type="entry name" value="SUGAR_TRANSPORT_2"/>
    <property type="match status" value="1"/>
</dbReference>
<feature type="region of interest" description="Disordered" evidence="8">
    <location>
        <begin position="843"/>
        <end position="872"/>
    </location>
</feature>
<feature type="transmembrane region" description="Helical" evidence="9">
    <location>
        <begin position="1010"/>
        <end position="1030"/>
    </location>
</feature>
<name>F0XXP2_AURAN</name>
<dbReference type="KEGG" id="aaf:AURANDRAFT_61268"/>
<dbReference type="Pfam" id="PF03781">
    <property type="entry name" value="FGE-sulfatase"/>
    <property type="match status" value="1"/>
</dbReference>
<dbReference type="InterPro" id="IPR051043">
    <property type="entry name" value="Sulfatase_Mod_Factor_Kinase"/>
</dbReference>
<dbReference type="PROSITE" id="PS50850">
    <property type="entry name" value="MFS"/>
    <property type="match status" value="1"/>
</dbReference>
<evidence type="ECO:0000256" key="3">
    <source>
        <dbReference type="ARBA" id="ARBA00022989"/>
    </source>
</evidence>
<evidence type="ECO:0000256" key="2">
    <source>
        <dbReference type="ARBA" id="ARBA00022692"/>
    </source>
</evidence>
<feature type="transmembrane region" description="Helical" evidence="9">
    <location>
        <begin position="977"/>
        <end position="998"/>
    </location>
</feature>
<keyword evidence="6 9" id="KW-0472">Membrane</keyword>
<feature type="domain" description="Major facilitator superfamily (MFS) profile" evidence="10">
    <location>
        <begin position="870"/>
        <end position="1285"/>
    </location>
</feature>
<dbReference type="eggNOG" id="KOG0255">
    <property type="taxonomic scope" value="Eukaryota"/>
</dbReference>
<dbReference type="OrthoDB" id="659at2759"/>
<dbReference type="RefSeq" id="XP_009033368.1">
    <property type="nucleotide sequence ID" value="XM_009035120.1"/>
</dbReference>
<dbReference type="Pfam" id="PF07690">
    <property type="entry name" value="MFS_1"/>
    <property type="match status" value="1"/>
</dbReference>
<evidence type="ECO:0000256" key="8">
    <source>
        <dbReference type="SAM" id="MobiDB-lite"/>
    </source>
</evidence>
<keyword evidence="4" id="KW-0560">Oxidoreductase</keyword>
<dbReference type="InterPro" id="IPR029063">
    <property type="entry name" value="SAM-dependent_MTases_sf"/>
</dbReference>
<feature type="transmembrane region" description="Helical" evidence="9">
    <location>
        <begin position="920"/>
        <end position="939"/>
    </location>
</feature>
<dbReference type="CDD" id="cd02440">
    <property type="entry name" value="AdoMet_MTases"/>
    <property type="match status" value="1"/>
</dbReference>
<evidence type="ECO:0000256" key="6">
    <source>
        <dbReference type="ARBA" id="ARBA00023136"/>
    </source>
</evidence>